<evidence type="ECO:0000313" key="1">
    <source>
        <dbReference type="EMBL" id="SMG61080.1"/>
    </source>
</evidence>
<proteinExistence type="predicted"/>
<keyword evidence="2" id="KW-1185">Reference proteome</keyword>
<gene>
    <name evidence="1" type="ORF">SAMN06265784_11944</name>
</gene>
<reference evidence="2" key="1">
    <citation type="submission" date="2017-04" db="EMBL/GenBank/DDBJ databases">
        <authorList>
            <person name="Varghese N."/>
            <person name="Submissions S."/>
        </authorList>
    </citation>
    <scope>NUCLEOTIDE SEQUENCE [LARGE SCALE GENOMIC DNA]</scope>
    <source>
        <strain evidence="2">LMG 29540</strain>
    </source>
</reference>
<dbReference type="Proteomes" id="UP000193228">
    <property type="component" value="Unassembled WGS sequence"/>
</dbReference>
<dbReference type="STRING" id="1515439.SAMN06265784_11944"/>
<dbReference type="EMBL" id="FXAT01000019">
    <property type="protein sequence ID" value="SMG61080.1"/>
    <property type="molecule type" value="Genomic_DNA"/>
</dbReference>
<accession>A0A1X7M534</accession>
<dbReference type="AlphaFoldDB" id="A0A1X7M534"/>
<sequence length="37" mass="3945">MSAAALHEVQPIEINPLSAHIGAEIHGVDLTRKLQPS</sequence>
<protein>
    <submittedName>
        <fullName evidence="1">Uncharacterized protein</fullName>
    </submittedName>
</protein>
<evidence type="ECO:0000313" key="2">
    <source>
        <dbReference type="Proteomes" id="UP000193228"/>
    </source>
</evidence>
<name>A0A1X7M534_9BURK</name>
<organism evidence="1 2">
    <name type="scientific">Paraburkholderia susongensis</name>
    <dbReference type="NCBI Taxonomy" id="1515439"/>
    <lineage>
        <taxon>Bacteria</taxon>
        <taxon>Pseudomonadati</taxon>
        <taxon>Pseudomonadota</taxon>
        <taxon>Betaproteobacteria</taxon>
        <taxon>Burkholderiales</taxon>
        <taxon>Burkholderiaceae</taxon>
        <taxon>Paraburkholderia</taxon>
    </lineage>
</organism>